<dbReference type="SUPFAM" id="SSF46689">
    <property type="entry name" value="Homeodomain-like"/>
    <property type="match status" value="1"/>
</dbReference>
<evidence type="ECO:0000313" key="3">
    <source>
        <dbReference type="EMBL" id="KAE8698871.1"/>
    </source>
</evidence>
<dbReference type="InterPro" id="IPR041188">
    <property type="entry name" value="HTH_ABP1_N"/>
</dbReference>
<dbReference type="PANTHER" id="PTHR19303">
    <property type="entry name" value="TRANSPOSON"/>
    <property type="match status" value="1"/>
</dbReference>
<dbReference type="GO" id="GO:0005634">
    <property type="term" value="C:nucleus"/>
    <property type="evidence" value="ECO:0007669"/>
    <property type="project" value="TreeGrafter"/>
</dbReference>
<keyword evidence="4" id="KW-1185">Reference proteome</keyword>
<dbReference type="Pfam" id="PF18107">
    <property type="entry name" value="HTH_ABP1_N"/>
    <property type="match status" value="1"/>
</dbReference>
<dbReference type="InterPro" id="IPR006600">
    <property type="entry name" value="HTH_CenpB_DNA-bd_dom"/>
</dbReference>
<accession>A0A6A3A3J9</accession>
<dbReference type="Pfam" id="PF03221">
    <property type="entry name" value="HTH_Tnp_Tc5"/>
    <property type="match status" value="1"/>
</dbReference>
<proteinExistence type="predicted"/>
<dbReference type="Proteomes" id="UP000436088">
    <property type="component" value="Unassembled WGS sequence"/>
</dbReference>
<name>A0A6A3A3J9_HIBSY</name>
<dbReference type="AlphaFoldDB" id="A0A6A3A3J9"/>
<protein>
    <submittedName>
        <fullName evidence="3">TNP2</fullName>
    </submittedName>
</protein>
<dbReference type="InterPro" id="IPR004875">
    <property type="entry name" value="DDE_SF_endonuclease_dom"/>
</dbReference>
<gene>
    <name evidence="3" type="ORF">F3Y22_tig00110597pilonHSYRG00986</name>
</gene>
<reference evidence="3" key="1">
    <citation type="submission" date="2019-09" db="EMBL/GenBank/DDBJ databases">
        <title>Draft genome information of white flower Hibiscus syriacus.</title>
        <authorList>
            <person name="Kim Y.-M."/>
        </authorList>
    </citation>
    <scope>NUCLEOTIDE SEQUENCE [LARGE SCALE GENOMIC DNA]</scope>
    <source>
        <strain evidence="3">YM2019G1</strain>
    </source>
</reference>
<organism evidence="3 4">
    <name type="scientific">Hibiscus syriacus</name>
    <name type="common">Rose of Sharon</name>
    <dbReference type="NCBI Taxonomy" id="106335"/>
    <lineage>
        <taxon>Eukaryota</taxon>
        <taxon>Viridiplantae</taxon>
        <taxon>Streptophyta</taxon>
        <taxon>Embryophyta</taxon>
        <taxon>Tracheophyta</taxon>
        <taxon>Spermatophyta</taxon>
        <taxon>Magnoliopsida</taxon>
        <taxon>eudicotyledons</taxon>
        <taxon>Gunneridae</taxon>
        <taxon>Pentapetalae</taxon>
        <taxon>rosids</taxon>
        <taxon>malvids</taxon>
        <taxon>Malvales</taxon>
        <taxon>Malvaceae</taxon>
        <taxon>Malvoideae</taxon>
        <taxon>Hibiscus</taxon>
    </lineage>
</organism>
<feature type="domain" description="HTH CENPB-type" evidence="2">
    <location>
        <begin position="62"/>
        <end position="135"/>
    </location>
</feature>
<dbReference type="Pfam" id="PF03184">
    <property type="entry name" value="DDE_1"/>
    <property type="match status" value="1"/>
</dbReference>
<dbReference type="InterPro" id="IPR050863">
    <property type="entry name" value="CenT-Element_Derived"/>
</dbReference>
<dbReference type="PROSITE" id="PS51253">
    <property type="entry name" value="HTH_CENPB"/>
    <property type="match status" value="1"/>
</dbReference>
<dbReference type="EMBL" id="VEPZ02001044">
    <property type="protein sequence ID" value="KAE8698871.1"/>
    <property type="molecule type" value="Genomic_DNA"/>
</dbReference>
<dbReference type="Gene3D" id="1.10.10.60">
    <property type="entry name" value="Homeodomain-like"/>
    <property type="match status" value="2"/>
</dbReference>
<evidence type="ECO:0000259" key="2">
    <source>
        <dbReference type="PROSITE" id="PS51253"/>
    </source>
</evidence>
<evidence type="ECO:0000256" key="1">
    <source>
        <dbReference type="ARBA" id="ARBA00023125"/>
    </source>
</evidence>
<sequence length="430" mass="50272">MSDQIRKELCEYKRDKPISTQKDLQRWLEGKFQLKVSQGTISNTLKRSDDYLSAEIEKGRAEIKRHKPAKYPDMEKVVYEWFLQHQERVNITGELILQKARDTMKLVYPHDDSDFNFSIGWLGKFKHRHGIKSFRRFGESGSVDVQYMEQKLPRCFKNVNMNSLDCQYRANKKTWMTSVLFDEYVRSFDQMMHGTRVLLVVDNCPAHPRNIEGLRNVELFFLPPNMTSKIQPCDVGIIRAFKMHYRRRFYRKILEGYEVGQSDPGKINVLAAINLEIPAWTIDVRKETIANCFRHCKIRSASDVARNLDKSTFDEATQDLETMINQCGYRNKMDIDNLMNYPGENEACPEVQSLEDIVGTIIENNAEDDCEDDTVSLEPVTRKEALMAPNTLHNFMIQYKNTTPELLDAIRKVRDELQIDLNFKGKTYNY</sequence>
<dbReference type="InterPro" id="IPR009057">
    <property type="entry name" value="Homeodomain-like_sf"/>
</dbReference>
<comment type="caution">
    <text evidence="3">The sequence shown here is derived from an EMBL/GenBank/DDBJ whole genome shotgun (WGS) entry which is preliminary data.</text>
</comment>
<dbReference type="SMART" id="SM00674">
    <property type="entry name" value="CENPB"/>
    <property type="match status" value="1"/>
</dbReference>
<evidence type="ECO:0000313" key="4">
    <source>
        <dbReference type="Proteomes" id="UP000436088"/>
    </source>
</evidence>
<dbReference type="GO" id="GO:0003677">
    <property type="term" value="F:DNA binding"/>
    <property type="evidence" value="ECO:0007669"/>
    <property type="project" value="UniProtKB-KW"/>
</dbReference>
<dbReference type="PANTHER" id="PTHR19303:SF73">
    <property type="entry name" value="PROTEIN PDC2"/>
    <property type="match status" value="1"/>
</dbReference>
<keyword evidence="1" id="KW-0238">DNA-binding</keyword>